<proteinExistence type="predicted"/>
<evidence type="ECO:0000313" key="2">
    <source>
        <dbReference type="Proteomes" id="UP001164929"/>
    </source>
</evidence>
<sequence length="90" mass="10310">MNIEHSENSQKLPLPLPLAVSEAGKSLSQACGDFPSQLQKLFCRQLNPSTLYYFRLCIYARSSLICFHHKSRENEFCIHSVCNLRKDGHL</sequence>
<dbReference type="EMBL" id="JAQIZT010000005">
    <property type="protein sequence ID" value="KAJ6996658.1"/>
    <property type="molecule type" value="Genomic_DNA"/>
</dbReference>
<dbReference type="Proteomes" id="UP001164929">
    <property type="component" value="Chromosome 5"/>
</dbReference>
<comment type="caution">
    <text evidence="1">The sequence shown here is derived from an EMBL/GenBank/DDBJ whole genome shotgun (WGS) entry which is preliminary data.</text>
</comment>
<accession>A0AAD6QUA6</accession>
<dbReference type="AlphaFoldDB" id="A0AAD6QUA6"/>
<name>A0AAD6QUA6_9ROSI</name>
<evidence type="ECO:0000313" key="1">
    <source>
        <dbReference type="EMBL" id="KAJ6996658.1"/>
    </source>
</evidence>
<organism evidence="1 2">
    <name type="scientific">Populus alba x Populus x berolinensis</name>
    <dbReference type="NCBI Taxonomy" id="444605"/>
    <lineage>
        <taxon>Eukaryota</taxon>
        <taxon>Viridiplantae</taxon>
        <taxon>Streptophyta</taxon>
        <taxon>Embryophyta</taxon>
        <taxon>Tracheophyta</taxon>
        <taxon>Spermatophyta</taxon>
        <taxon>Magnoliopsida</taxon>
        <taxon>eudicotyledons</taxon>
        <taxon>Gunneridae</taxon>
        <taxon>Pentapetalae</taxon>
        <taxon>rosids</taxon>
        <taxon>fabids</taxon>
        <taxon>Malpighiales</taxon>
        <taxon>Salicaceae</taxon>
        <taxon>Saliceae</taxon>
        <taxon>Populus</taxon>
    </lineage>
</organism>
<gene>
    <name evidence="1" type="ORF">NC653_013304</name>
</gene>
<keyword evidence="2" id="KW-1185">Reference proteome</keyword>
<reference evidence="1" key="1">
    <citation type="journal article" date="2023" name="Mol. Ecol. Resour.">
        <title>Chromosome-level genome assembly of a triploid poplar Populus alba 'Berolinensis'.</title>
        <authorList>
            <person name="Chen S."/>
            <person name="Yu Y."/>
            <person name="Wang X."/>
            <person name="Wang S."/>
            <person name="Zhang T."/>
            <person name="Zhou Y."/>
            <person name="He R."/>
            <person name="Meng N."/>
            <person name="Wang Y."/>
            <person name="Liu W."/>
            <person name="Liu Z."/>
            <person name="Liu J."/>
            <person name="Guo Q."/>
            <person name="Huang H."/>
            <person name="Sederoff R.R."/>
            <person name="Wang G."/>
            <person name="Qu G."/>
            <person name="Chen S."/>
        </authorList>
    </citation>
    <scope>NUCLEOTIDE SEQUENCE</scope>
    <source>
        <strain evidence="1">SC-2020</strain>
    </source>
</reference>
<protein>
    <submittedName>
        <fullName evidence="1">Uncharacterized protein</fullName>
    </submittedName>
</protein>